<keyword evidence="2" id="KW-1185">Reference proteome</keyword>
<evidence type="ECO:0000313" key="1">
    <source>
        <dbReference type="EMBL" id="OJD12811.1"/>
    </source>
</evidence>
<gene>
    <name evidence="1" type="ORF">AJ78_06652</name>
</gene>
<dbReference type="EMBL" id="LGRN01000363">
    <property type="protein sequence ID" value="OJD12811.1"/>
    <property type="molecule type" value="Genomic_DNA"/>
</dbReference>
<dbReference type="VEuPathDB" id="FungiDB:AJ78_06652"/>
<evidence type="ECO:0000313" key="2">
    <source>
        <dbReference type="Proteomes" id="UP000182235"/>
    </source>
</evidence>
<comment type="caution">
    <text evidence="1">The sequence shown here is derived from an EMBL/GenBank/DDBJ whole genome shotgun (WGS) entry which is preliminary data.</text>
</comment>
<reference evidence="1 2" key="1">
    <citation type="submission" date="2015-07" db="EMBL/GenBank/DDBJ databases">
        <title>Emmonsia species relationships and genome sequence.</title>
        <authorList>
            <consortium name="The Broad Institute Genomics Platform"/>
            <person name="Cuomo C.A."/>
            <person name="Munoz J.F."/>
            <person name="Imamovic A."/>
            <person name="Priest M.E."/>
            <person name="Young S."/>
            <person name="Clay O.K."/>
            <person name="McEwen J.G."/>
        </authorList>
    </citation>
    <scope>NUCLEOTIDE SEQUENCE [LARGE SCALE GENOMIC DNA]</scope>
    <source>
        <strain evidence="1 2">UAMH 9510</strain>
    </source>
</reference>
<protein>
    <submittedName>
        <fullName evidence="1">Uncharacterized protein</fullName>
    </submittedName>
</protein>
<dbReference type="Proteomes" id="UP000182235">
    <property type="component" value="Unassembled WGS sequence"/>
</dbReference>
<dbReference type="OrthoDB" id="4184375at2759"/>
<organism evidence="1 2">
    <name type="scientific">Emergomyces pasteurianus Ep9510</name>
    <dbReference type="NCBI Taxonomy" id="1447872"/>
    <lineage>
        <taxon>Eukaryota</taxon>
        <taxon>Fungi</taxon>
        <taxon>Dikarya</taxon>
        <taxon>Ascomycota</taxon>
        <taxon>Pezizomycotina</taxon>
        <taxon>Eurotiomycetes</taxon>
        <taxon>Eurotiomycetidae</taxon>
        <taxon>Onygenales</taxon>
        <taxon>Ajellomycetaceae</taxon>
        <taxon>Emergomyces</taxon>
    </lineage>
</organism>
<dbReference type="AlphaFoldDB" id="A0A1J9PY43"/>
<dbReference type="STRING" id="1447872.A0A1J9PY43"/>
<accession>A0A1J9PY43</accession>
<proteinExistence type="predicted"/>
<name>A0A1J9PY43_9EURO</name>
<sequence length="78" mass="8990">MSTSAFGRASAAPKQKNRLRNEKILHWLDNQDILDFANGSHIRTNAEIVIRTRRINGHADEYIHIHPPRSNLQVDFES</sequence>